<dbReference type="Proteomes" id="UP000256686">
    <property type="component" value="Unassembled WGS sequence"/>
</dbReference>
<keyword evidence="1" id="KW-0433">Leucine-rich repeat</keyword>
<evidence type="ECO:0000256" key="1">
    <source>
        <dbReference type="ARBA" id="ARBA00022614"/>
    </source>
</evidence>
<feature type="chain" id="PRO_5017756608" description="Secretion system C-terminal sorting domain-containing protein" evidence="4">
    <location>
        <begin position="22"/>
        <end position="392"/>
    </location>
</feature>
<evidence type="ECO:0000256" key="2">
    <source>
        <dbReference type="ARBA" id="ARBA00022729"/>
    </source>
</evidence>
<name>A0A3D9CAR6_9FLAO</name>
<keyword evidence="7" id="KW-1185">Reference proteome</keyword>
<dbReference type="EMBL" id="QNVT01000005">
    <property type="protein sequence ID" value="REC62955.1"/>
    <property type="molecule type" value="Genomic_DNA"/>
</dbReference>
<proteinExistence type="predicted"/>
<accession>A0A3D9CAR6</accession>
<evidence type="ECO:0000313" key="7">
    <source>
        <dbReference type="Proteomes" id="UP000256686"/>
    </source>
</evidence>
<evidence type="ECO:0000256" key="4">
    <source>
        <dbReference type="SAM" id="SignalP"/>
    </source>
</evidence>
<dbReference type="NCBIfam" id="TIGR04183">
    <property type="entry name" value="Por_Secre_tail"/>
    <property type="match status" value="1"/>
</dbReference>
<keyword evidence="2 4" id="KW-0732">Signal</keyword>
<dbReference type="Pfam" id="PF18962">
    <property type="entry name" value="Por_Secre_tail"/>
    <property type="match status" value="1"/>
</dbReference>
<protein>
    <recommendedName>
        <fullName evidence="5">Secretion system C-terminal sorting domain-containing protein</fullName>
    </recommendedName>
</protein>
<dbReference type="AlphaFoldDB" id="A0A3D9CAR6"/>
<evidence type="ECO:0000256" key="3">
    <source>
        <dbReference type="ARBA" id="ARBA00022737"/>
    </source>
</evidence>
<evidence type="ECO:0000259" key="5">
    <source>
        <dbReference type="Pfam" id="PF18962"/>
    </source>
</evidence>
<dbReference type="InterPro" id="IPR052574">
    <property type="entry name" value="CDIRP"/>
</dbReference>
<dbReference type="GO" id="GO:0035591">
    <property type="term" value="F:signaling adaptor activity"/>
    <property type="evidence" value="ECO:0007669"/>
    <property type="project" value="TreeGrafter"/>
</dbReference>
<keyword evidence="3" id="KW-0677">Repeat</keyword>
<dbReference type="PANTHER" id="PTHR47566:SF1">
    <property type="entry name" value="PROTEIN NUD1"/>
    <property type="match status" value="1"/>
</dbReference>
<feature type="domain" description="Secretion system C-terminal sorting" evidence="5">
    <location>
        <begin position="324"/>
        <end position="390"/>
    </location>
</feature>
<reference evidence="7" key="1">
    <citation type="submission" date="2018-06" db="EMBL/GenBank/DDBJ databases">
        <authorList>
            <person name="Lum Nde A."/>
            <person name="Hugo C."/>
        </authorList>
    </citation>
    <scope>NUCLEOTIDE SEQUENCE [LARGE SCALE GENOMIC DNA]</scope>
    <source>
        <strain evidence="7">1_F178</strain>
    </source>
</reference>
<organism evidence="6 7">
    <name type="scientific">Chryseobacterium pennae</name>
    <dbReference type="NCBI Taxonomy" id="2258962"/>
    <lineage>
        <taxon>Bacteria</taxon>
        <taxon>Pseudomonadati</taxon>
        <taxon>Bacteroidota</taxon>
        <taxon>Flavobacteriia</taxon>
        <taxon>Flavobacteriales</taxon>
        <taxon>Weeksellaceae</taxon>
        <taxon>Chryseobacterium group</taxon>
        <taxon>Chryseobacterium</taxon>
    </lineage>
</organism>
<feature type="signal peptide" evidence="4">
    <location>
        <begin position="1"/>
        <end position="21"/>
    </location>
</feature>
<dbReference type="PANTHER" id="PTHR47566">
    <property type="match status" value="1"/>
</dbReference>
<gene>
    <name evidence="6" type="ORF">DRF65_06885</name>
</gene>
<dbReference type="InterPro" id="IPR032675">
    <property type="entry name" value="LRR_dom_sf"/>
</dbReference>
<dbReference type="Gene3D" id="3.80.10.10">
    <property type="entry name" value="Ribonuclease Inhibitor"/>
    <property type="match status" value="1"/>
</dbReference>
<dbReference type="SUPFAM" id="SSF52058">
    <property type="entry name" value="L domain-like"/>
    <property type="match status" value="1"/>
</dbReference>
<evidence type="ECO:0000313" key="6">
    <source>
        <dbReference type="EMBL" id="REC62955.1"/>
    </source>
</evidence>
<comment type="caution">
    <text evidence="6">The sequence shown here is derived from an EMBL/GenBank/DDBJ whole genome shotgun (WGS) entry which is preliminary data.</text>
</comment>
<dbReference type="InterPro" id="IPR026444">
    <property type="entry name" value="Secre_tail"/>
</dbReference>
<sequence>MRTKLSLVFTVALTANIFSQAIVNFTDNTFKSKLVFSTPSAHIAKNSAGNWIKVDTNNDMEIQVSEAQQVAELWLLGNNISSLNGIQHFSNLKVLEIGSNNLTNLDLSQNSQLKTVFCDNNNLASLTVNQNLLLEYLSCSWNNLSTINLPNSNSFQKLYCTNNQISALNTSNNSGLKVLRIESNPIANLSLNANINLEELNFSVTPISNINLSSNINLKKLTTSSNLTTLNVAQNTSLQELYTQGSNLTSVDVRNGNNSNMLNVLFGNVTQSPLLRCIFVDWKDSSTLTNFWIKPYTATYVETATECNSVLATAETTTKKQFNIYPNPFKYSLNIVSDSDFTKYEIINSEGRIIQSGNLQQFKIDTSLLINGIYFLKLFNGTDFITKKIIKN</sequence>
<dbReference type="RefSeq" id="WP_115970035.1">
    <property type="nucleotide sequence ID" value="NZ_QNVT01000005.1"/>
</dbReference>